<dbReference type="RefSeq" id="WP_066700578.1">
    <property type="nucleotide sequence ID" value="NZ_FRBM01000008.1"/>
</dbReference>
<evidence type="ECO:0000313" key="5">
    <source>
        <dbReference type="Proteomes" id="UP000184069"/>
    </source>
</evidence>
<dbReference type="EMBL" id="MAYF01000366">
    <property type="protein sequence ID" value="OCA67902.1"/>
    <property type="molecule type" value="Genomic_DNA"/>
</dbReference>
<accession>A0A1M7F2V8</accession>
<protein>
    <recommendedName>
        <fullName evidence="6">DUF4374 domain-containing protein</fullName>
    </recommendedName>
</protein>
<evidence type="ECO:0000256" key="1">
    <source>
        <dbReference type="SAM" id="SignalP"/>
    </source>
</evidence>
<name>A0A1M7F2V8_9FLAO</name>
<sequence>MRKSKPISIILSALSLLLFTHCSSDDTIEDQQKQPTTETKDSWIIYNSTAGWGGNIYSFSALPQGELSLADKKPFYQIAYSAGGKAFGENIYRLGGAASSEEGFSKLTADNAGNISSKGFIATQNNGFEPNYLVVSETEGYYWDGSRGMLKIQTFNPGTMQRTGEIDLSSLAQTIDPAVLEPGETAYQAAGQLILIKRDDKLYLDLQIGKKGSNWQVKPLIKEVAVAVYNLTSKKVENVTKYPNTTNLGLFTDHVLWSIDEVTKDIYMVAASDMKAQESAFSSKILRIKNGQTIFDPNFEIDIKDYVHPAEFNRIFAYNNKIYTTIPSSPASYYSGGHGVGYRNDIWFWNEIDVQTKKAVKLDIPVDNFYNYQNPFLYKNRIYFMSNNKVDNFSGLSSYDPVSKNTRVEFKLKGSGRLMGVNVISKK</sequence>
<dbReference type="Proteomes" id="UP000093508">
    <property type="component" value="Unassembled WGS sequence"/>
</dbReference>
<reference evidence="3 5" key="2">
    <citation type="submission" date="2016-11" db="EMBL/GenBank/DDBJ databases">
        <authorList>
            <person name="Jaros S."/>
            <person name="Januszkiewicz K."/>
            <person name="Wedrychowicz H."/>
        </authorList>
    </citation>
    <scope>NUCLEOTIDE SEQUENCE [LARGE SCALE GENOMIC DNA]</scope>
    <source>
        <strain evidence="3 5">DSM 27621</strain>
    </source>
</reference>
<keyword evidence="1" id="KW-0732">Signal</keyword>
<dbReference type="STRING" id="1423959.SAMN05444407_10853"/>
<dbReference type="EMBL" id="FRBM01000008">
    <property type="protein sequence ID" value="SHL98371.1"/>
    <property type="molecule type" value="Genomic_DNA"/>
</dbReference>
<proteinExistence type="predicted"/>
<dbReference type="OrthoDB" id="1404180at2"/>
<evidence type="ECO:0000313" key="2">
    <source>
        <dbReference type="EMBL" id="OCA67902.1"/>
    </source>
</evidence>
<evidence type="ECO:0008006" key="6">
    <source>
        <dbReference type="Google" id="ProtNLM"/>
    </source>
</evidence>
<feature type="chain" id="PRO_5009925694" description="DUF4374 domain-containing protein" evidence="1">
    <location>
        <begin position="25"/>
        <end position="427"/>
    </location>
</feature>
<keyword evidence="4" id="KW-1185">Reference proteome</keyword>
<dbReference type="Proteomes" id="UP000184069">
    <property type="component" value="Unassembled WGS sequence"/>
</dbReference>
<reference evidence="2 4" key="1">
    <citation type="submission" date="2016-07" db="EMBL/GenBank/DDBJ databases">
        <authorList>
            <person name="Jeong J.-J."/>
            <person name="Kim D.W."/>
            <person name="Sang M.K."/>
            <person name="Choi I.-G."/>
            <person name="Kim K.D."/>
        </authorList>
    </citation>
    <scope>NUCLEOTIDE SEQUENCE [LARGE SCALE GENOMIC DNA]</scope>
    <source>
        <strain evidence="2 4">C-26</strain>
    </source>
</reference>
<organism evidence="3 5">
    <name type="scientific">Chryseobacterium contaminans</name>
    <dbReference type="NCBI Taxonomy" id="1423959"/>
    <lineage>
        <taxon>Bacteria</taxon>
        <taxon>Pseudomonadati</taxon>
        <taxon>Bacteroidota</taxon>
        <taxon>Flavobacteriia</taxon>
        <taxon>Flavobacteriales</taxon>
        <taxon>Weeksellaceae</taxon>
        <taxon>Chryseobacterium group</taxon>
        <taxon>Chryseobacterium</taxon>
    </lineage>
</organism>
<feature type="signal peptide" evidence="1">
    <location>
        <begin position="1"/>
        <end position="24"/>
    </location>
</feature>
<gene>
    <name evidence="2" type="ORF">BBH99_15260</name>
    <name evidence="3" type="ORF">SAMN05444407_10853</name>
</gene>
<evidence type="ECO:0000313" key="4">
    <source>
        <dbReference type="Proteomes" id="UP000093508"/>
    </source>
</evidence>
<dbReference type="AlphaFoldDB" id="A0A1M7F2V8"/>
<evidence type="ECO:0000313" key="3">
    <source>
        <dbReference type="EMBL" id="SHL98371.1"/>
    </source>
</evidence>